<feature type="domain" description="YknX-like beta-barrel" evidence="5">
    <location>
        <begin position="247"/>
        <end position="325"/>
    </location>
</feature>
<dbReference type="STRING" id="768671.ThimaDRAFT_3638"/>
<feature type="domain" description="YbhG-like alpha-helical hairpin" evidence="4">
    <location>
        <begin position="80"/>
        <end position="202"/>
    </location>
</feature>
<evidence type="ECO:0000256" key="3">
    <source>
        <dbReference type="SAM" id="MobiDB-lite"/>
    </source>
</evidence>
<dbReference type="InterPro" id="IPR059052">
    <property type="entry name" value="HH_YbhG-like"/>
</dbReference>
<comment type="subcellular location">
    <subcellularLocation>
        <location evidence="1">Cell envelope</location>
    </subcellularLocation>
</comment>
<evidence type="ECO:0000313" key="7">
    <source>
        <dbReference type="Proteomes" id="UP000005459"/>
    </source>
</evidence>
<dbReference type="Pfam" id="PF25881">
    <property type="entry name" value="HH_YBHG"/>
    <property type="match status" value="1"/>
</dbReference>
<evidence type="ECO:0000256" key="2">
    <source>
        <dbReference type="ARBA" id="ARBA00023054"/>
    </source>
</evidence>
<protein>
    <submittedName>
        <fullName evidence="6">Secretion protein HlyD family protein</fullName>
    </submittedName>
</protein>
<dbReference type="PANTHER" id="PTHR32347">
    <property type="entry name" value="EFFLUX SYSTEM COMPONENT YKNX-RELATED"/>
    <property type="match status" value="1"/>
</dbReference>
<dbReference type="Gene3D" id="2.40.50.100">
    <property type="match status" value="2"/>
</dbReference>
<reference evidence="6 7" key="1">
    <citation type="submission" date="2011-06" db="EMBL/GenBank/DDBJ databases">
        <title>The draft genome of Thiocapsa marina 5811.</title>
        <authorList>
            <consortium name="US DOE Joint Genome Institute (JGI-PGF)"/>
            <person name="Lucas S."/>
            <person name="Han J."/>
            <person name="Cheng J.-F."/>
            <person name="Goodwin L."/>
            <person name="Pitluck S."/>
            <person name="Peters L."/>
            <person name="Land M.L."/>
            <person name="Hauser L."/>
            <person name="Vogl K."/>
            <person name="Liu Z."/>
            <person name="Imhoff J."/>
            <person name="Thiel V."/>
            <person name="Frigaard N.-U."/>
            <person name="Bryant D."/>
            <person name="Woyke T.J."/>
        </authorList>
    </citation>
    <scope>NUCLEOTIDE SEQUENCE [LARGE SCALE GENOMIC DNA]</scope>
    <source>
        <strain evidence="6 7">5811</strain>
    </source>
</reference>
<dbReference type="EMBL" id="AFWV01000012">
    <property type="protein sequence ID" value="EGV17172.1"/>
    <property type="molecule type" value="Genomic_DNA"/>
</dbReference>
<accession>F9UFD5</accession>
<dbReference type="GO" id="GO:0042597">
    <property type="term" value="C:periplasmic space"/>
    <property type="evidence" value="ECO:0007669"/>
    <property type="project" value="UniProtKB-SubCell"/>
</dbReference>
<dbReference type="AlphaFoldDB" id="F9UFD5"/>
<dbReference type="Gene3D" id="2.40.30.170">
    <property type="match status" value="1"/>
</dbReference>
<sequence>MKKILIPILVLALAVGGYLLYRGERTPEHDPGRLTLYGNIDVRLVNLAFEVSGRINAMPIAEGARVEAGQVLAALDARRLELAREIARAQVAAQRSELEKLIAGPRPEEIEKLRADAEAARTEAANAERHAERTKGLADRKMASPQEYDDARTAAEAAQARAGAARAALDLALAGSRAEDIARARANLAALEGDLAEAELNLAYARLVAPATGVVQNRILEPGDMASPERPVYTIAMNEPLWARVYLAEPDLGRVRQGQPAQVFSDSFPGKAYSGWLGYISPSAEFTPKTVQTTELRADLVYQARVYVCNPAGELRQGMPVTVEIDLTRAPLPSPGCPPATDSATSDGAAAEGAAPAAPPAAEPSTSEPGSVSGHAESSGAPDAPDASIRSDRP</sequence>
<gene>
    <name evidence="6" type="ORF">ThimaDRAFT_3638</name>
</gene>
<dbReference type="Proteomes" id="UP000005459">
    <property type="component" value="Unassembled WGS sequence"/>
</dbReference>
<name>F9UFD5_9GAMM</name>
<evidence type="ECO:0000256" key="1">
    <source>
        <dbReference type="ARBA" id="ARBA00004196"/>
    </source>
</evidence>
<keyword evidence="7" id="KW-1185">Reference proteome</keyword>
<dbReference type="InterPro" id="IPR050465">
    <property type="entry name" value="UPF0194_transport"/>
</dbReference>
<keyword evidence="2" id="KW-0175">Coiled coil</keyword>
<evidence type="ECO:0000259" key="5">
    <source>
        <dbReference type="Pfam" id="PF25990"/>
    </source>
</evidence>
<dbReference type="SUPFAM" id="SSF111369">
    <property type="entry name" value="HlyD-like secretion proteins"/>
    <property type="match status" value="2"/>
</dbReference>
<evidence type="ECO:0000259" key="4">
    <source>
        <dbReference type="Pfam" id="PF25881"/>
    </source>
</evidence>
<organism evidence="6 7">
    <name type="scientific">Thiocapsa marina 5811</name>
    <dbReference type="NCBI Taxonomy" id="768671"/>
    <lineage>
        <taxon>Bacteria</taxon>
        <taxon>Pseudomonadati</taxon>
        <taxon>Pseudomonadota</taxon>
        <taxon>Gammaproteobacteria</taxon>
        <taxon>Chromatiales</taxon>
        <taxon>Chromatiaceae</taxon>
        <taxon>Thiocapsa</taxon>
    </lineage>
</organism>
<dbReference type="PATRIC" id="fig|768671.3.peg.3844"/>
<dbReference type="PANTHER" id="PTHR32347:SF29">
    <property type="entry name" value="UPF0194 MEMBRANE PROTEIN YBHG"/>
    <property type="match status" value="1"/>
</dbReference>
<feature type="compositionally biased region" description="Basic and acidic residues" evidence="3">
    <location>
        <begin position="124"/>
        <end position="142"/>
    </location>
</feature>
<dbReference type="Pfam" id="PF25990">
    <property type="entry name" value="Beta-barrel_YknX"/>
    <property type="match status" value="1"/>
</dbReference>
<dbReference type="InterPro" id="IPR058636">
    <property type="entry name" value="Beta-barrel_YknX"/>
</dbReference>
<dbReference type="RefSeq" id="WP_007194510.1">
    <property type="nucleotide sequence ID" value="NZ_AFWV01000012.1"/>
</dbReference>
<feature type="compositionally biased region" description="Low complexity" evidence="3">
    <location>
        <begin position="339"/>
        <end position="356"/>
    </location>
</feature>
<feature type="region of interest" description="Disordered" evidence="3">
    <location>
        <begin position="124"/>
        <end position="147"/>
    </location>
</feature>
<dbReference type="Gene3D" id="1.10.287.470">
    <property type="entry name" value="Helix hairpin bin"/>
    <property type="match status" value="1"/>
</dbReference>
<feature type="region of interest" description="Disordered" evidence="3">
    <location>
        <begin position="330"/>
        <end position="394"/>
    </location>
</feature>
<proteinExistence type="predicted"/>
<evidence type="ECO:0000313" key="6">
    <source>
        <dbReference type="EMBL" id="EGV17172.1"/>
    </source>
</evidence>
<dbReference type="eggNOG" id="COG0845">
    <property type="taxonomic scope" value="Bacteria"/>
</dbReference>